<reference evidence="5 6" key="1">
    <citation type="submission" date="2021-11" db="EMBL/GenBank/DDBJ databases">
        <title>Comparative genomics of bee honey and flower isolates.</title>
        <authorList>
            <person name="Bechtner J.D."/>
            <person name="Gallus M.K."/>
            <person name="Ehrmann M."/>
        </authorList>
    </citation>
    <scope>NUCLEOTIDE SEQUENCE [LARGE SCALE GENOMIC DNA]</scope>
    <source>
        <strain evidence="5 6">M161</strain>
    </source>
</reference>
<dbReference type="PANTHER" id="PTHR42953:SF1">
    <property type="entry name" value="METAL-BINDING PROTEIN HI_0362-RELATED"/>
    <property type="match status" value="1"/>
</dbReference>
<dbReference type="Gene3D" id="3.40.50.1980">
    <property type="entry name" value="Nitrogenase molybdenum iron protein domain"/>
    <property type="match status" value="2"/>
</dbReference>
<proteinExistence type="predicted"/>
<comment type="caution">
    <text evidence="5">The sequence shown here is derived from an EMBL/GenBank/DDBJ whole genome shotgun (WGS) entry which is preliminary data.</text>
</comment>
<dbReference type="RefSeq" id="WP_220751432.1">
    <property type="nucleotide sequence ID" value="NZ_BPLL01000015.1"/>
</dbReference>
<evidence type="ECO:0000256" key="3">
    <source>
        <dbReference type="ARBA" id="ARBA00022723"/>
    </source>
</evidence>
<organism evidence="5 6">
    <name type="scientific">Apilactobacillus xinyiensis</name>
    <dbReference type="NCBI Taxonomy" id="2841032"/>
    <lineage>
        <taxon>Bacteria</taxon>
        <taxon>Bacillati</taxon>
        <taxon>Bacillota</taxon>
        <taxon>Bacilli</taxon>
        <taxon>Lactobacillales</taxon>
        <taxon>Lactobacillaceae</taxon>
        <taxon>Apilactobacillus</taxon>
    </lineage>
</organism>
<dbReference type="PANTHER" id="PTHR42953">
    <property type="entry name" value="HIGH-AFFINITY ZINC UPTAKE SYSTEM PROTEIN ZNUA-RELATED"/>
    <property type="match status" value="1"/>
</dbReference>
<dbReference type="Pfam" id="PF01297">
    <property type="entry name" value="ZnuA"/>
    <property type="match status" value="1"/>
</dbReference>
<dbReference type="PROSITE" id="PS51257">
    <property type="entry name" value="PROKAR_LIPOPROTEIN"/>
    <property type="match status" value="1"/>
</dbReference>
<dbReference type="SUPFAM" id="SSF53807">
    <property type="entry name" value="Helical backbone' metal receptor"/>
    <property type="match status" value="1"/>
</dbReference>
<evidence type="ECO:0000256" key="4">
    <source>
        <dbReference type="ARBA" id="ARBA00022729"/>
    </source>
</evidence>
<keyword evidence="4" id="KW-0732">Signal</keyword>
<protein>
    <submittedName>
        <fullName evidence="5">Zinc ABC transporter substrate-binding protein</fullName>
    </submittedName>
</protein>
<dbReference type="InterPro" id="IPR050492">
    <property type="entry name" value="Bact_metal-bind_prot9"/>
</dbReference>
<evidence type="ECO:0000313" key="5">
    <source>
        <dbReference type="EMBL" id="MCK8624618.1"/>
    </source>
</evidence>
<dbReference type="Proteomes" id="UP001522905">
    <property type="component" value="Unassembled WGS sequence"/>
</dbReference>
<comment type="subcellular location">
    <subcellularLocation>
        <location evidence="1">Cell envelope</location>
    </subcellularLocation>
</comment>
<evidence type="ECO:0000313" key="6">
    <source>
        <dbReference type="Proteomes" id="UP001522905"/>
    </source>
</evidence>
<name>A0ABT0I1M0_9LACO</name>
<accession>A0ABT0I1M0</accession>
<sequence length="298" mass="33722">MKYLYNIIAFLAIIIFSVTLSSCSQKVNKSNAKIRVVATTNTYGQVAKKVLGNKGQVISIINKSNIDPHDYQPTTITAEQVTNANVLISNGLGYDSWMNSISVNAKKATKVSVGENLLNLKSGDNPHVWYKVTTMIKLANHLADVFSKKDTSNRHCYHNNAAKYISSLLVLQKQIKTIKSLNHHNKVDVSEPVFNYALDEMGYKINNPSYALSVEKGTDPTPQQIRSVENDIKHKKIKFFVNNIQDSNDIVDNFVDLAKQNHVPVINVTETMPQNNDYKQWMFKQNEQVLKIERSNKY</sequence>
<keyword evidence="6" id="KW-1185">Reference proteome</keyword>
<keyword evidence="2" id="KW-0813">Transport</keyword>
<dbReference type="InterPro" id="IPR006127">
    <property type="entry name" value="ZnuA-like"/>
</dbReference>
<gene>
    <name evidence="5" type="ORF">LNP07_03720</name>
</gene>
<keyword evidence="3" id="KW-0479">Metal-binding</keyword>
<evidence type="ECO:0000256" key="2">
    <source>
        <dbReference type="ARBA" id="ARBA00022448"/>
    </source>
</evidence>
<evidence type="ECO:0000256" key="1">
    <source>
        <dbReference type="ARBA" id="ARBA00004196"/>
    </source>
</evidence>
<dbReference type="EMBL" id="JAJIAO010000002">
    <property type="protein sequence ID" value="MCK8624618.1"/>
    <property type="molecule type" value="Genomic_DNA"/>
</dbReference>